<feature type="compositionally biased region" description="Basic and acidic residues" evidence="1">
    <location>
        <begin position="415"/>
        <end position="431"/>
    </location>
</feature>
<feature type="compositionally biased region" description="Basic and acidic residues" evidence="1">
    <location>
        <begin position="785"/>
        <end position="806"/>
    </location>
</feature>
<feature type="compositionally biased region" description="Low complexity" evidence="1">
    <location>
        <begin position="853"/>
        <end position="864"/>
    </location>
</feature>
<feature type="compositionally biased region" description="Low complexity" evidence="1">
    <location>
        <begin position="807"/>
        <end position="819"/>
    </location>
</feature>
<dbReference type="EMBL" id="RKHY01000001">
    <property type="protein sequence ID" value="ROS39412.1"/>
    <property type="molecule type" value="Genomic_DNA"/>
</dbReference>
<name>A0A3N2GS19_9PSEU</name>
<feature type="compositionally biased region" description="Basic and acidic residues" evidence="1">
    <location>
        <begin position="620"/>
        <end position="638"/>
    </location>
</feature>
<feature type="region of interest" description="Disordered" evidence="1">
    <location>
        <begin position="930"/>
        <end position="974"/>
    </location>
</feature>
<evidence type="ECO:0000313" key="3">
    <source>
        <dbReference type="Proteomes" id="UP000274843"/>
    </source>
</evidence>
<feature type="compositionally biased region" description="Basic and acidic residues" evidence="1">
    <location>
        <begin position="583"/>
        <end position="597"/>
    </location>
</feature>
<feature type="compositionally biased region" description="Basic and acidic residues" evidence="1">
    <location>
        <begin position="756"/>
        <end position="777"/>
    </location>
</feature>
<gene>
    <name evidence="2" type="ORF">EDD35_1717</name>
</gene>
<dbReference type="AlphaFoldDB" id="A0A3N2GS19"/>
<feature type="compositionally biased region" description="Polar residues" evidence="1">
    <location>
        <begin position="876"/>
        <end position="887"/>
    </location>
</feature>
<evidence type="ECO:0000256" key="1">
    <source>
        <dbReference type="SAM" id="MobiDB-lite"/>
    </source>
</evidence>
<feature type="compositionally biased region" description="Basic and acidic residues" evidence="1">
    <location>
        <begin position="671"/>
        <end position="699"/>
    </location>
</feature>
<keyword evidence="3" id="KW-1185">Reference proteome</keyword>
<reference evidence="2 3" key="1">
    <citation type="submission" date="2018-11" db="EMBL/GenBank/DDBJ databases">
        <title>Sequencing the genomes of 1000 actinobacteria strains.</title>
        <authorList>
            <person name="Klenk H.-P."/>
        </authorList>
    </citation>
    <scope>NUCLEOTIDE SEQUENCE [LARGE SCALE GENOMIC DNA]</scope>
    <source>
        <strain evidence="2 3">DSM 44348</strain>
    </source>
</reference>
<dbReference type="GeneID" id="301843146"/>
<feature type="region of interest" description="Disordered" evidence="1">
    <location>
        <begin position="369"/>
        <end position="913"/>
    </location>
</feature>
<dbReference type="Proteomes" id="UP000274843">
    <property type="component" value="Unassembled WGS sequence"/>
</dbReference>
<proteinExistence type="predicted"/>
<organism evidence="2 3">
    <name type="scientific">Amycolatopsis thermoflava</name>
    <dbReference type="NCBI Taxonomy" id="84480"/>
    <lineage>
        <taxon>Bacteria</taxon>
        <taxon>Bacillati</taxon>
        <taxon>Actinomycetota</taxon>
        <taxon>Actinomycetes</taxon>
        <taxon>Pseudonocardiales</taxon>
        <taxon>Pseudonocardiaceae</taxon>
        <taxon>Amycolatopsis</taxon>
        <taxon>Amycolatopsis methanolica group</taxon>
    </lineage>
</organism>
<feature type="compositionally biased region" description="Low complexity" evidence="1">
    <location>
        <begin position="386"/>
        <end position="397"/>
    </location>
</feature>
<dbReference type="RefSeq" id="WP_123687098.1">
    <property type="nucleotide sequence ID" value="NZ_RKHY01000001.1"/>
</dbReference>
<comment type="caution">
    <text evidence="2">The sequence shown here is derived from an EMBL/GenBank/DDBJ whole genome shotgun (WGS) entry which is preliminary data.</text>
</comment>
<feature type="compositionally biased region" description="Basic and acidic residues" evidence="1">
    <location>
        <begin position="446"/>
        <end position="481"/>
    </location>
</feature>
<accession>A0A3N2GS19</accession>
<evidence type="ECO:0000313" key="2">
    <source>
        <dbReference type="EMBL" id="ROS39412.1"/>
    </source>
</evidence>
<feature type="compositionally biased region" description="Basic and acidic residues" evidence="1">
    <location>
        <begin position="490"/>
        <end position="526"/>
    </location>
</feature>
<feature type="compositionally biased region" description="Basic and acidic residues" evidence="1">
    <location>
        <begin position="732"/>
        <end position="743"/>
    </location>
</feature>
<sequence>MLGQAADFELRAPELALVLGERAAALAEAAGAEELWVRGEGLAVSARVRLGLRAPTVGRAVAALRAAEDTGQTTLAAQLRTDLAVCARSVGAPLTGLAALRPVLDASGFGGARKAAVLSQLVACLAQFGRKLELDKTLAEADRLCGADDDLDGDGRLLARSLLRVAVSAHRRRHGDVIGAADAARTGLGFLEQLEDAQHDGGVVRIRLVLQLVCSLLDRGDGRNALELAQSVLDEPARAASVAPAGWLRMAIATRVLLPSGSVEAAARMLRDAVHATERHELHALTARLWTELAHVEERLGRYAEAIECLQLARAAEHIHARARRQAVGLLAGEFGGGGHEVDLDRVLGSVPAGEAASASVAVAPLSVPEPKVPATREPSAEVTTANADAPRPRAAAEQGRNNSERPSWSLAPEPADKRPADVAKASRAEDAAGVSRWDEIGTGSRFEEPERPSRASERESGRARADEVARSERESARATADESAAVARLEQRESVRDRADESVSRLERRESARSRAGEEASRFGAREAVLADELATASHAERTDSSTGRADEVAAVSRSEPASGDVVRYRRPETVAPGTPSDPERRKAGGRRRAEENSDGQPADVSPGEVSSEIVALSRSERADTRASRKTRHDSEHGSVAARSVLDRLGVSAGAGGGRRRAPGAGEPESGGRRRAEDGPSRESAAREEFGVGEDVRSESANSRADSDRNSARRADESTPLSGDSGMPREFSSHDDAARDSAGRAGESTALTGSDARREFSRREDAARDSAGRVDESAPLSGSDARREFSGREDAAREIAAREGSDSSSESWLSADAEPVSRADIPQAGRAEPDARSENEPAPSMPVIDNWLPRLRLPPSLAPWDDSADTDSEPAPSNSTSETPFTNAPVLQDDGLGEPFRTELTGVPDDDLPEDAGLADLLARALAEHQAGTASAAALVKRLGNQSSSEPRPVNGHGRNGSEPGNGRHRGDR</sequence>
<feature type="compositionally biased region" description="Basic and acidic residues" evidence="1">
    <location>
        <begin position="540"/>
        <end position="553"/>
    </location>
</feature>
<feature type="compositionally biased region" description="Basic and acidic residues" evidence="1">
    <location>
        <begin position="706"/>
        <end position="718"/>
    </location>
</feature>
<protein>
    <submittedName>
        <fullName evidence="2">Uncharacterized protein</fullName>
    </submittedName>
</protein>